<feature type="compositionally biased region" description="Low complexity" evidence="1">
    <location>
        <begin position="834"/>
        <end position="854"/>
    </location>
</feature>
<dbReference type="InterPro" id="IPR012931">
    <property type="entry name" value="TraG_N_Proteobacteria"/>
</dbReference>
<feature type="region of interest" description="Disordered" evidence="1">
    <location>
        <begin position="688"/>
        <end position="708"/>
    </location>
</feature>
<dbReference type="Pfam" id="PF07916">
    <property type="entry name" value="TraG_N"/>
    <property type="match status" value="1"/>
</dbReference>
<reference evidence="4 5" key="1">
    <citation type="submission" date="2023-10" db="EMBL/GenBank/DDBJ databases">
        <title>Bacteria for the degradation of biodegradable plastic PBAT(Polybutylene adipate terephthalate).</title>
        <authorList>
            <person name="Weon H.-Y."/>
            <person name="Yeon J."/>
        </authorList>
    </citation>
    <scope>NUCLEOTIDE SEQUENCE [LARGE SCALE GENOMIC DNA]</scope>
    <source>
        <strain evidence="4 5">SBD 7-3</strain>
        <plasmid evidence="4 5">unnamed1</plasmid>
    </source>
</reference>
<feature type="transmembrane region" description="Helical" evidence="2">
    <location>
        <begin position="345"/>
        <end position="363"/>
    </location>
</feature>
<evidence type="ECO:0000256" key="2">
    <source>
        <dbReference type="SAM" id="Phobius"/>
    </source>
</evidence>
<accession>A0ABZ0D1R6</accession>
<gene>
    <name evidence="4" type="ORF">RXV79_27170</name>
</gene>
<proteinExistence type="predicted"/>
<feature type="compositionally biased region" description="Low complexity" evidence="1">
    <location>
        <begin position="580"/>
        <end position="594"/>
    </location>
</feature>
<keyword evidence="2" id="KW-1133">Transmembrane helix</keyword>
<feature type="region of interest" description="Disordered" evidence="1">
    <location>
        <begin position="580"/>
        <end position="601"/>
    </location>
</feature>
<evidence type="ECO:0000313" key="4">
    <source>
        <dbReference type="EMBL" id="WOB11123.1"/>
    </source>
</evidence>
<protein>
    <submittedName>
        <fullName evidence="4">Conjugal transfer protein TraG N-terminal domain-containing protein</fullName>
    </submittedName>
</protein>
<evidence type="ECO:0000256" key="1">
    <source>
        <dbReference type="SAM" id="MobiDB-lite"/>
    </source>
</evidence>
<keyword evidence="2" id="KW-0812">Transmembrane</keyword>
<sequence>MWEIYAYHNSASLFGIFNAIAAVMASAGYMGVLAVILFVGFIAALFSYALAPQKLQGWQWLGSVVIVYCVLFLPRVTVQIIDKTGAGPVQVVDNVPLGIASLGSLTSTVGNAVTEFFETAFQIIPGPAALPAELSYQQTGLMFGSRIIQQTRSVSFPETGFKADLMSFLTNCTAYDVADGSISANALAQTDDIWSLIANTNPARFTRVTTSGGLTAATCVDAYNILSTRVPANVNALRMTLARALNPTLSPATAGVRVDNQIYTAYARAQIATASSTASTLILQNAMINAVRDAAEMSCQQINDPTCMLGATARANAVAQQNSAWINGAKIAADALPVIRNVAEALIYAIFPIIILLLFLSTGKHTVTMFLAYVSVLISIQLWPPLYAILNYMATSFSEMQTASAADLGTGVSTLSATTAGPIYSNAISGQAVVSYLIMAIPYLAWSLANKLSNFGSTLIGGVSAMQSTAASASAAAASGNVSMGNVTMDQRMVSPSTSNPFVSKAQNAQAAWITSDGVGRKAVSLLKNEGITSTIIQTQATQSDVEQANQTASAAASDMLSAGSAQSSALTQAFNKVRTSTTSSSSAAGQSRAAGEDLSRAAESLSSEVKRITKGTGYSEDQVAGVLLKFGAMPGAGGVGGGAAVEKRYGVKLSDDEKAILDRANSDSFKTARAFSDRVSRDTTFMNRLSQDGSSGSSLASALTQTAQRSQTAERKYAEASSWAQQVQSALVNGTTISRDISKDPAFFEMVMANEAEAANYRDNPQALQAFWASKIGSLATTPTTFRDGSPTLGSAGAARERFESSRSDSAVNPNIGGIGAGNDSSVRNGALPSPGRAPSVGSPGSASMPSAPLGGGANDPLANPAEFRSSVSADGSRATATASQDIGTFNERHKLTRTEGGTLKTSDSMAARSAQMLGDDVIENEGERNARLEEARVRAANSPLQQDRNATSEIPTMMPSSGQRKPRK</sequence>
<keyword evidence="4" id="KW-0614">Plasmid</keyword>
<keyword evidence="5" id="KW-1185">Reference proteome</keyword>
<feature type="transmembrane region" description="Helical" evidence="2">
    <location>
        <begin position="57"/>
        <end position="74"/>
    </location>
</feature>
<dbReference type="RefSeq" id="WP_316704265.1">
    <property type="nucleotide sequence ID" value="NZ_CP136337.1"/>
</dbReference>
<geneLocation type="plasmid" evidence="4 5">
    <name>unnamed1</name>
</geneLocation>
<organism evidence="4 5">
    <name type="scientific">Piscinibacter gummiphilus</name>
    <dbReference type="NCBI Taxonomy" id="946333"/>
    <lineage>
        <taxon>Bacteria</taxon>
        <taxon>Pseudomonadati</taxon>
        <taxon>Pseudomonadota</taxon>
        <taxon>Betaproteobacteria</taxon>
        <taxon>Burkholderiales</taxon>
        <taxon>Sphaerotilaceae</taxon>
        <taxon>Piscinibacter</taxon>
    </lineage>
</organism>
<dbReference type="Proteomes" id="UP001303946">
    <property type="component" value="Plasmid unnamed1"/>
</dbReference>
<evidence type="ECO:0000259" key="3">
    <source>
        <dbReference type="Pfam" id="PF07916"/>
    </source>
</evidence>
<feature type="compositionally biased region" description="Low complexity" evidence="1">
    <location>
        <begin position="690"/>
        <end position="708"/>
    </location>
</feature>
<evidence type="ECO:0000313" key="5">
    <source>
        <dbReference type="Proteomes" id="UP001303946"/>
    </source>
</evidence>
<name>A0ABZ0D1R6_9BURK</name>
<feature type="region of interest" description="Disordered" evidence="1">
    <location>
        <begin position="782"/>
        <end position="970"/>
    </location>
</feature>
<feature type="domain" description="TraG N-terminal Proteobacteria" evidence="3">
    <location>
        <begin position="3"/>
        <end position="468"/>
    </location>
</feature>
<feature type="compositionally biased region" description="Polar residues" evidence="1">
    <location>
        <begin position="871"/>
        <end position="889"/>
    </location>
</feature>
<feature type="transmembrane region" description="Helical" evidence="2">
    <location>
        <begin position="369"/>
        <end position="390"/>
    </location>
</feature>
<keyword evidence="2" id="KW-0472">Membrane</keyword>
<feature type="transmembrane region" description="Helical" evidence="2">
    <location>
        <begin position="6"/>
        <end position="25"/>
    </location>
</feature>
<feature type="compositionally biased region" description="Basic and acidic residues" evidence="1">
    <location>
        <begin position="927"/>
        <end position="939"/>
    </location>
</feature>
<feature type="compositionally biased region" description="Polar residues" evidence="1">
    <location>
        <begin position="944"/>
        <end position="970"/>
    </location>
</feature>
<dbReference type="EMBL" id="CP136337">
    <property type="protein sequence ID" value="WOB11123.1"/>
    <property type="molecule type" value="Genomic_DNA"/>
</dbReference>